<evidence type="ECO:0000313" key="1">
    <source>
        <dbReference type="EMBL" id="KAJ2983296.1"/>
    </source>
</evidence>
<sequence>MWGNRFTSVGYIQMSSMILGGMIEADSGMRRYEQRVRMQRMMARDGAMRQELLDEDEEFAATATETSTAKK</sequence>
<accession>A0ACC1NWQ8</accession>
<protein>
    <submittedName>
        <fullName evidence="1">Uncharacterized protein</fullName>
    </submittedName>
</protein>
<name>A0ACC1NWQ8_9PEZI</name>
<dbReference type="Proteomes" id="UP001143856">
    <property type="component" value="Unassembled WGS sequence"/>
</dbReference>
<dbReference type="EMBL" id="JAPDGR010001384">
    <property type="protein sequence ID" value="KAJ2983296.1"/>
    <property type="molecule type" value="Genomic_DNA"/>
</dbReference>
<proteinExistence type="predicted"/>
<organism evidence="1 2">
    <name type="scientific">Xylaria curta</name>
    <dbReference type="NCBI Taxonomy" id="42375"/>
    <lineage>
        <taxon>Eukaryota</taxon>
        <taxon>Fungi</taxon>
        <taxon>Dikarya</taxon>
        <taxon>Ascomycota</taxon>
        <taxon>Pezizomycotina</taxon>
        <taxon>Sordariomycetes</taxon>
        <taxon>Xylariomycetidae</taxon>
        <taxon>Xylariales</taxon>
        <taxon>Xylariaceae</taxon>
        <taxon>Xylaria</taxon>
    </lineage>
</organism>
<keyword evidence="2" id="KW-1185">Reference proteome</keyword>
<reference evidence="1" key="1">
    <citation type="submission" date="2022-10" db="EMBL/GenBank/DDBJ databases">
        <title>Genome Sequence of Xylaria curta.</title>
        <authorList>
            <person name="Buettner E."/>
        </authorList>
    </citation>
    <scope>NUCLEOTIDE SEQUENCE</scope>
    <source>
        <strain evidence="1">Babe10</strain>
    </source>
</reference>
<gene>
    <name evidence="1" type="ORF">NUW58_g6274</name>
</gene>
<comment type="caution">
    <text evidence="1">The sequence shown here is derived from an EMBL/GenBank/DDBJ whole genome shotgun (WGS) entry which is preliminary data.</text>
</comment>
<evidence type="ECO:0000313" key="2">
    <source>
        <dbReference type="Proteomes" id="UP001143856"/>
    </source>
</evidence>